<gene>
    <name evidence="2" type="ORF">LTRI10_LOCUS29479</name>
</gene>
<sequence>MPAAARPSEEPNRQHEFALDGGSIFRSQRLAIVKSVNRKRRAVMHRRGAPKVSLGTPPALAQPPVTSLEGKCGKEKEMTEKGSNLKRKKQGAQGLIIIIIQHLQKFEIHGSKTKSIQ</sequence>
<proteinExistence type="predicted"/>
<dbReference type="AlphaFoldDB" id="A0AAV2ESG9"/>
<dbReference type="EMBL" id="OZ034818">
    <property type="protein sequence ID" value="CAL1388553.1"/>
    <property type="molecule type" value="Genomic_DNA"/>
</dbReference>
<organism evidence="2 3">
    <name type="scientific">Linum trigynum</name>
    <dbReference type="NCBI Taxonomy" id="586398"/>
    <lineage>
        <taxon>Eukaryota</taxon>
        <taxon>Viridiplantae</taxon>
        <taxon>Streptophyta</taxon>
        <taxon>Embryophyta</taxon>
        <taxon>Tracheophyta</taxon>
        <taxon>Spermatophyta</taxon>
        <taxon>Magnoliopsida</taxon>
        <taxon>eudicotyledons</taxon>
        <taxon>Gunneridae</taxon>
        <taxon>Pentapetalae</taxon>
        <taxon>rosids</taxon>
        <taxon>fabids</taxon>
        <taxon>Malpighiales</taxon>
        <taxon>Linaceae</taxon>
        <taxon>Linum</taxon>
    </lineage>
</organism>
<evidence type="ECO:0000313" key="3">
    <source>
        <dbReference type="Proteomes" id="UP001497516"/>
    </source>
</evidence>
<feature type="region of interest" description="Disordered" evidence="1">
    <location>
        <begin position="41"/>
        <end position="69"/>
    </location>
</feature>
<feature type="region of interest" description="Disordered" evidence="1">
    <location>
        <begin position="1"/>
        <end position="20"/>
    </location>
</feature>
<name>A0AAV2ESG9_9ROSI</name>
<accession>A0AAV2ESG9</accession>
<protein>
    <submittedName>
        <fullName evidence="2">Uncharacterized protein</fullName>
    </submittedName>
</protein>
<dbReference type="Proteomes" id="UP001497516">
    <property type="component" value="Chromosome 5"/>
</dbReference>
<keyword evidence="3" id="KW-1185">Reference proteome</keyword>
<evidence type="ECO:0000256" key="1">
    <source>
        <dbReference type="SAM" id="MobiDB-lite"/>
    </source>
</evidence>
<reference evidence="2 3" key="1">
    <citation type="submission" date="2024-04" db="EMBL/GenBank/DDBJ databases">
        <authorList>
            <person name="Fracassetti M."/>
        </authorList>
    </citation>
    <scope>NUCLEOTIDE SEQUENCE [LARGE SCALE GENOMIC DNA]</scope>
</reference>
<feature type="compositionally biased region" description="Basic and acidic residues" evidence="1">
    <location>
        <begin position="7"/>
        <end position="18"/>
    </location>
</feature>
<evidence type="ECO:0000313" key="2">
    <source>
        <dbReference type="EMBL" id="CAL1388553.1"/>
    </source>
</evidence>